<accession>A0AAJ8JWG1</accession>
<organism evidence="10 11">
    <name type="scientific">Cryptococcus depauperatus CBS 7841</name>
    <dbReference type="NCBI Taxonomy" id="1295531"/>
    <lineage>
        <taxon>Eukaryota</taxon>
        <taxon>Fungi</taxon>
        <taxon>Dikarya</taxon>
        <taxon>Basidiomycota</taxon>
        <taxon>Agaricomycotina</taxon>
        <taxon>Tremellomycetes</taxon>
        <taxon>Tremellales</taxon>
        <taxon>Cryptococcaceae</taxon>
        <taxon>Cryptococcus</taxon>
    </lineage>
</organism>
<feature type="region of interest" description="Disordered" evidence="8">
    <location>
        <begin position="155"/>
        <end position="253"/>
    </location>
</feature>
<evidence type="ECO:0000256" key="5">
    <source>
        <dbReference type="ARBA" id="ARBA00022786"/>
    </source>
</evidence>
<dbReference type="CDD" id="cd02674">
    <property type="entry name" value="Peptidase_C19R"/>
    <property type="match status" value="1"/>
</dbReference>
<dbReference type="RefSeq" id="XP_066070284.1">
    <property type="nucleotide sequence ID" value="XM_066214187.1"/>
</dbReference>
<dbReference type="InterPro" id="IPR018200">
    <property type="entry name" value="USP_CS"/>
</dbReference>
<dbReference type="GeneID" id="91089020"/>
<feature type="compositionally biased region" description="Polar residues" evidence="8">
    <location>
        <begin position="716"/>
        <end position="747"/>
    </location>
</feature>
<evidence type="ECO:0000256" key="3">
    <source>
        <dbReference type="ARBA" id="ARBA00012759"/>
    </source>
</evidence>
<dbReference type="GO" id="GO:0016579">
    <property type="term" value="P:protein deubiquitination"/>
    <property type="evidence" value="ECO:0007669"/>
    <property type="project" value="InterPro"/>
</dbReference>
<dbReference type="EC" id="3.4.19.12" evidence="3"/>
<feature type="region of interest" description="Disordered" evidence="8">
    <location>
        <begin position="258"/>
        <end position="277"/>
    </location>
</feature>
<feature type="compositionally biased region" description="Basic and acidic residues" evidence="8">
    <location>
        <begin position="680"/>
        <end position="708"/>
    </location>
</feature>
<evidence type="ECO:0000256" key="1">
    <source>
        <dbReference type="ARBA" id="ARBA00000707"/>
    </source>
</evidence>
<dbReference type="InterPro" id="IPR038765">
    <property type="entry name" value="Papain-like_cys_pep_sf"/>
</dbReference>
<feature type="region of interest" description="Disordered" evidence="8">
    <location>
        <begin position="115"/>
        <end position="143"/>
    </location>
</feature>
<dbReference type="InterPro" id="IPR050185">
    <property type="entry name" value="Ub_carboxyl-term_hydrolase"/>
</dbReference>
<feature type="compositionally biased region" description="Polar residues" evidence="8">
    <location>
        <begin position="122"/>
        <end position="142"/>
    </location>
</feature>
<dbReference type="GO" id="GO:0006508">
    <property type="term" value="P:proteolysis"/>
    <property type="evidence" value="ECO:0007669"/>
    <property type="project" value="UniProtKB-KW"/>
</dbReference>
<dbReference type="SUPFAM" id="SSF54001">
    <property type="entry name" value="Cysteine proteinases"/>
    <property type="match status" value="1"/>
</dbReference>
<reference evidence="10" key="3">
    <citation type="submission" date="2024-01" db="EMBL/GenBank/DDBJ databases">
        <authorList>
            <person name="Coelho M.A."/>
            <person name="David-Palma M."/>
            <person name="Shea T."/>
            <person name="Sun S."/>
            <person name="Cuomo C.A."/>
            <person name="Heitman J."/>
        </authorList>
    </citation>
    <scope>NUCLEOTIDE SEQUENCE</scope>
    <source>
        <strain evidence="10">CBS 7841</strain>
    </source>
</reference>
<evidence type="ECO:0000256" key="8">
    <source>
        <dbReference type="SAM" id="MobiDB-lite"/>
    </source>
</evidence>
<evidence type="ECO:0000256" key="7">
    <source>
        <dbReference type="ARBA" id="ARBA00022807"/>
    </source>
</evidence>
<proteinExistence type="inferred from homology"/>
<feature type="compositionally biased region" description="Polar residues" evidence="8">
    <location>
        <begin position="179"/>
        <end position="189"/>
    </location>
</feature>
<keyword evidence="4" id="KW-0645">Protease</keyword>
<evidence type="ECO:0000259" key="9">
    <source>
        <dbReference type="PROSITE" id="PS50235"/>
    </source>
</evidence>
<dbReference type="SUPFAM" id="SSF52821">
    <property type="entry name" value="Rhodanese/Cell cycle control phosphatase"/>
    <property type="match status" value="1"/>
</dbReference>
<comment type="catalytic activity">
    <reaction evidence="1">
        <text>Thiol-dependent hydrolysis of ester, thioester, amide, peptide and isopeptide bonds formed by the C-terminal Gly of ubiquitin (a 76-residue protein attached to proteins as an intracellular targeting signal).</text>
        <dbReference type="EC" id="3.4.19.12"/>
    </reaction>
</comment>
<dbReference type="InterPro" id="IPR028889">
    <property type="entry name" value="USP"/>
</dbReference>
<reference evidence="10" key="2">
    <citation type="journal article" date="2022" name="Elife">
        <title>Obligate sexual reproduction of a homothallic fungus closely related to the Cryptococcus pathogenic species complex.</title>
        <authorList>
            <person name="Passer A.R."/>
            <person name="Clancey S.A."/>
            <person name="Shea T."/>
            <person name="David-Palma M."/>
            <person name="Averette A.F."/>
            <person name="Boekhout T."/>
            <person name="Porcel B.M."/>
            <person name="Nowrousian M."/>
            <person name="Cuomo C.A."/>
            <person name="Sun S."/>
            <person name="Heitman J."/>
            <person name="Coelho M.A."/>
        </authorList>
    </citation>
    <scope>NUCLEOTIDE SEQUENCE</scope>
    <source>
        <strain evidence="10">CBS 7841</strain>
    </source>
</reference>
<dbReference type="Gene3D" id="3.90.70.10">
    <property type="entry name" value="Cysteine proteinases"/>
    <property type="match status" value="1"/>
</dbReference>
<reference evidence="10" key="1">
    <citation type="submission" date="2016-06" db="EMBL/GenBank/DDBJ databases">
        <authorList>
            <person name="Cuomo C."/>
            <person name="Litvintseva A."/>
            <person name="Heitman J."/>
            <person name="Chen Y."/>
            <person name="Sun S."/>
            <person name="Springer D."/>
            <person name="Dromer F."/>
            <person name="Young S."/>
            <person name="Zeng Q."/>
            <person name="Chapman S."/>
            <person name="Gujja S."/>
            <person name="Saif S."/>
            <person name="Birren B."/>
        </authorList>
    </citation>
    <scope>NUCLEOTIDE SEQUENCE</scope>
    <source>
        <strain evidence="10">CBS 7841</strain>
    </source>
</reference>
<feature type="region of interest" description="Disordered" evidence="8">
    <location>
        <begin position="800"/>
        <end position="827"/>
    </location>
</feature>
<keyword evidence="6" id="KW-0378">Hydrolase</keyword>
<dbReference type="InterPro" id="IPR036873">
    <property type="entry name" value="Rhodanese-like_dom_sf"/>
</dbReference>
<dbReference type="Gene3D" id="1.20.58.80">
    <property type="entry name" value="Phosphotransferase system, lactose/cellobiose-type IIA subunit"/>
    <property type="match status" value="1"/>
</dbReference>
<keyword evidence="7" id="KW-0788">Thiol protease</keyword>
<dbReference type="PANTHER" id="PTHR21646">
    <property type="entry name" value="UBIQUITIN CARBOXYL-TERMINAL HYDROLASE"/>
    <property type="match status" value="1"/>
</dbReference>
<feature type="compositionally biased region" description="Polar residues" evidence="8">
    <location>
        <begin position="296"/>
        <end position="308"/>
    </location>
</feature>
<dbReference type="Pfam" id="PF00443">
    <property type="entry name" value="UCH"/>
    <property type="match status" value="1"/>
</dbReference>
<evidence type="ECO:0000256" key="4">
    <source>
        <dbReference type="ARBA" id="ARBA00022670"/>
    </source>
</evidence>
<name>A0AAJ8JWG1_9TREE</name>
<feature type="compositionally biased region" description="Low complexity" evidence="8">
    <location>
        <begin position="215"/>
        <end position="229"/>
    </location>
</feature>
<evidence type="ECO:0000313" key="10">
    <source>
        <dbReference type="EMBL" id="WVN89584.1"/>
    </source>
</evidence>
<feature type="region of interest" description="Disordered" evidence="8">
    <location>
        <begin position="286"/>
        <end position="308"/>
    </location>
</feature>
<dbReference type="PROSITE" id="PS00972">
    <property type="entry name" value="USP_1"/>
    <property type="match status" value="1"/>
</dbReference>
<protein>
    <recommendedName>
        <fullName evidence="3">ubiquitinyl hydrolase 1</fullName>
        <ecNumber evidence="3">3.4.19.12</ecNumber>
    </recommendedName>
</protein>
<feature type="region of interest" description="Disordered" evidence="8">
    <location>
        <begin position="680"/>
        <end position="747"/>
    </location>
</feature>
<dbReference type="Gene3D" id="3.40.250.10">
    <property type="entry name" value="Rhodanese-like domain"/>
    <property type="match status" value="1"/>
</dbReference>
<dbReference type="PANTHER" id="PTHR21646:SF95">
    <property type="entry name" value="UBIQUITIN CARBOXYL-TERMINAL HYDROLASE 4-RELATED"/>
    <property type="match status" value="1"/>
</dbReference>
<dbReference type="PROSITE" id="PS50235">
    <property type="entry name" value="USP_3"/>
    <property type="match status" value="1"/>
</dbReference>
<evidence type="ECO:0000313" key="11">
    <source>
        <dbReference type="Proteomes" id="UP000094043"/>
    </source>
</evidence>
<comment type="similarity">
    <text evidence="2">Belongs to the peptidase C19 family.</text>
</comment>
<feature type="domain" description="USP" evidence="9">
    <location>
        <begin position="928"/>
        <end position="1279"/>
    </location>
</feature>
<evidence type="ECO:0000256" key="6">
    <source>
        <dbReference type="ARBA" id="ARBA00022801"/>
    </source>
</evidence>
<keyword evidence="5" id="KW-0833">Ubl conjugation pathway</keyword>
<dbReference type="InterPro" id="IPR001394">
    <property type="entry name" value="Peptidase_C19_UCH"/>
</dbReference>
<feature type="compositionally biased region" description="Polar residues" evidence="8">
    <location>
        <begin position="199"/>
        <end position="214"/>
    </location>
</feature>
<sequence>MARPQTPTNFAGVPLTQLLQYVPNDTAQLSQHPPKYWFDRACYYSDKAKLAEKRQFKEEVFVNYMRSCNCYINCISHPDYPAFKISNQTWANRVKDFKPIYETYVSRGKALKSELRQEETARSQARPQNVRQQSGPETSSIGNLKDRMNALAGHGMSIDTVQPKRASRELPVKAAKPATLSTVNQTAGRTRSESVKGLPTTTSTNNGKQFQTTASSKPSIELSPLSPSSATQINGQPAGLSTRSRTSTNERHGLSSSLAALGDSGVPPPGQSLTPLSNNIHMKAEQTHPPLPLAGNSASPLSQPTHRSQLALDPLQSHSTNRLAEFERSFPSLLEFGKQWDSEPDYLPNPYSPTTGATPTANGDGKYAPNYPTISEETALNLPNLPSVPLTKPGLPQPPSQPELFSFPTPAEPTPTGRISPPKADVGTGFGLHRPASTPNITNLSLDDREAAEKEPMSKMNDTKMDFPIAVPTPPRGEPSSLPARGLPVPQPVPSQSQPTQWASQQSALGKMEKPKFPFSNSVSPPQLREYFLNPSVSMLFLDVRNPSDWERNGERRSVGKEYEVRTGKKVEVVGVDPTILDRPDMTPSKLEDALSLSPPEQQKYFSLRHTYDLIVIYDTSSSMWPSPPHPVGRAPPLARLWDMFFMGHDDGKRLKRNPVLLIGGYEGWREFIKMRSERHAQARGKANEKKPRDEILPQSAETKRTNRDLPVYQPGQYSKTITENFTSGPQSMIGESSYGHTHSQSQSYAPNIPLAYQHSRTGSSYSTHGAIAALPQASIHPGPGARRRSDYVEHNGQAYSGTATPVTSPPAPSASSGAYYTSPPPPSTAGIISSRQSIDYPQAHALAKVPVPMPPPAAARPMDRTDYASTPMVHSGSLNNAQGPGVIRSNAVRGLDRAANGYDGYIKNGFNGNDRCGYWQDVVLGITGLKNLGNTCYMNSTIQCLSATYPFSTFFLDGTFAKSINKENPLGTKGELAKAWAELLRVLWSEKYEFLSPITFRKQITHFAPQFLGTDQHDSQEFLSFVLDGLHEDLNRIKQKPPPVEMTPEREQMLEKLPPEVASESEWSIYRQRNDSLIVDLFQGQYRNRLECLTCHKTSTTYDTFMYMSLPVPTGKSKAVIQELIDEFVKPEVIEKEDAWYCPRCKAPRRASKTLTIARLPPVLLIQLKRFTTKNGIFWDKSETPVIFPVKSLDLTRYVPGRQNKGNEDLHDPRAQVGPFKYDLYGVSNHMGTLSSGHYTAFVKSKEGWKYCEDSKVSQANESHVVSRPAYILFYKRVLT</sequence>
<dbReference type="GO" id="GO:0004843">
    <property type="term" value="F:cysteine-type deubiquitinase activity"/>
    <property type="evidence" value="ECO:0007669"/>
    <property type="project" value="UniProtKB-EC"/>
</dbReference>
<dbReference type="Proteomes" id="UP000094043">
    <property type="component" value="Chromosome 6"/>
</dbReference>
<evidence type="ECO:0000256" key="2">
    <source>
        <dbReference type="ARBA" id="ARBA00009085"/>
    </source>
</evidence>
<dbReference type="KEGG" id="cdep:91089020"/>
<dbReference type="PROSITE" id="PS00973">
    <property type="entry name" value="USP_2"/>
    <property type="match status" value="1"/>
</dbReference>
<keyword evidence="11" id="KW-1185">Reference proteome</keyword>
<gene>
    <name evidence="10" type="ORF">L203_104811</name>
</gene>
<feature type="region of interest" description="Disordered" evidence="8">
    <location>
        <begin position="464"/>
        <end position="520"/>
    </location>
</feature>
<dbReference type="EMBL" id="CP143789">
    <property type="protein sequence ID" value="WVN89584.1"/>
    <property type="molecule type" value="Genomic_DNA"/>
</dbReference>
<feature type="compositionally biased region" description="Polar residues" evidence="8">
    <location>
        <begin position="230"/>
        <end position="247"/>
    </location>
</feature>